<organism evidence="2 3">
    <name type="scientific">Murimonas intestini</name>
    <dbReference type="NCBI Taxonomy" id="1337051"/>
    <lineage>
        <taxon>Bacteria</taxon>
        <taxon>Bacillati</taxon>
        <taxon>Bacillota</taxon>
        <taxon>Clostridia</taxon>
        <taxon>Lachnospirales</taxon>
        <taxon>Lachnospiraceae</taxon>
        <taxon>Murimonas</taxon>
    </lineage>
</organism>
<dbReference type="InterPro" id="IPR002156">
    <property type="entry name" value="RNaseH_domain"/>
</dbReference>
<name>A0AB73SZN1_9FIRM</name>
<feature type="domain" description="RNase H type-1" evidence="1">
    <location>
        <begin position="20"/>
        <end position="167"/>
    </location>
</feature>
<evidence type="ECO:0000313" key="2">
    <source>
        <dbReference type="EMBL" id="PWJ72907.1"/>
    </source>
</evidence>
<dbReference type="InterPro" id="IPR036397">
    <property type="entry name" value="RNaseH_sf"/>
</dbReference>
<dbReference type="GO" id="GO:0003676">
    <property type="term" value="F:nucleic acid binding"/>
    <property type="evidence" value="ECO:0007669"/>
    <property type="project" value="InterPro"/>
</dbReference>
<dbReference type="InterPro" id="IPR012337">
    <property type="entry name" value="RNaseH-like_sf"/>
</dbReference>
<proteinExistence type="predicted"/>
<comment type="caution">
    <text evidence="2">The sequence shown here is derived from an EMBL/GenBank/DDBJ whole genome shotgun (WGS) entry which is preliminary data.</text>
</comment>
<dbReference type="AlphaFoldDB" id="A0AB73SZN1"/>
<dbReference type="Pfam" id="PF00075">
    <property type="entry name" value="RNase_H"/>
    <property type="match status" value="1"/>
</dbReference>
<protein>
    <submittedName>
        <fullName evidence="2">RNase H superfamily protein</fullName>
    </submittedName>
</protein>
<evidence type="ECO:0000313" key="3">
    <source>
        <dbReference type="Proteomes" id="UP000245412"/>
    </source>
</evidence>
<gene>
    <name evidence="2" type="ORF">C7383_11563</name>
</gene>
<dbReference type="EMBL" id="QGGY01000015">
    <property type="protein sequence ID" value="PWJ72907.1"/>
    <property type="molecule type" value="Genomic_DNA"/>
</dbReference>
<dbReference type="SUPFAM" id="SSF53098">
    <property type="entry name" value="Ribonuclease H-like"/>
    <property type="match status" value="1"/>
</dbReference>
<sequence length="167" mass="19299">MITNGTGGVFVKKVKIYLESNVKSTRPIDGWCGYVIEAQVVRGGEVIDKTKEGFCFLKGRTANQMILEALWMALERFQKPSDITVFTDNIHISNSLHEGWPQRWQANGWRNTAGKQVKNSYLWQKVNEKMQPHLVHVEYTKCHPYKLWMQKEIQDRKKALSNENGCA</sequence>
<reference evidence="2 3" key="1">
    <citation type="submission" date="2018-05" db="EMBL/GenBank/DDBJ databases">
        <authorList>
            <person name="Goeker M."/>
            <person name="Huntemann M."/>
            <person name="Clum A."/>
            <person name="Pillay M."/>
            <person name="Palaniappan K."/>
            <person name="Varghese N."/>
            <person name="Mikhailova N."/>
            <person name="Stamatis D."/>
            <person name="Reddy T."/>
            <person name="Daum C."/>
            <person name="Shapiro N."/>
            <person name="Ivanova N."/>
            <person name="Kyrpides N."/>
            <person name="Woyke T."/>
        </authorList>
    </citation>
    <scope>NUCLEOTIDE SEQUENCE [LARGE SCALE GENOMIC DNA]</scope>
    <source>
        <strain evidence="2 3">DSM 26524</strain>
    </source>
</reference>
<dbReference type="Gene3D" id="3.30.420.10">
    <property type="entry name" value="Ribonuclease H-like superfamily/Ribonuclease H"/>
    <property type="match status" value="1"/>
</dbReference>
<dbReference type="PROSITE" id="PS50879">
    <property type="entry name" value="RNASE_H_1"/>
    <property type="match status" value="1"/>
</dbReference>
<evidence type="ECO:0000259" key="1">
    <source>
        <dbReference type="PROSITE" id="PS50879"/>
    </source>
</evidence>
<dbReference type="GO" id="GO:0004523">
    <property type="term" value="F:RNA-DNA hybrid ribonuclease activity"/>
    <property type="evidence" value="ECO:0007669"/>
    <property type="project" value="InterPro"/>
</dbReference>
<dbReference type="Proteomes" id="UP000245412">
    <property type="component" value="Unassembled WGS sequence"/>
</dbReference>
<accession>A0AB73SZN1</accession>
<keyword evidence="3" id="KW-1185">Reference proteome</keyword>